<keyword evidence="5" id="KW-1185">Reference proteome</keyword>
<dbReference type="OrthoDB" id="371169at2"/>
<dbReference type="RefSeq" id="WP_114412591.1">
    <property type="nucleotide sequence ID" value="NZ_CP070273.1"/>
</dbReference>
<protein>
    <submittedName>
        <fullName evidence="2">DUF1653 domain-containing protein</fullName>
    </submittedName>
    <submittedName>
        <fullName evidence="3">Uncharacterized protein DUF1653</fullName>
    </submittedName>
</protein>
<accession>A0A368ZTU1</accession>
<dbReference type="Gene3D" id="2.30.30.320">
    <property type="entry name" value="DUF1653-like domain"/>
    <property type="match status" value="1"/>
</dbReference>
<name>A0A368ZTU1_9GAMM</name>
<dbReference type="AlphaFoldDB" id="A0A368ZTU1"/>
<reference evidence="3 4" key="1">
    <citation type="submission" date="2018-07" db="EMBL/GenBank/DDBJ databases">
        <title>Genomic Encyclopedia of Type Strains, Phase III (KMG-III): the genomes of soil and plant-associated and newly described type strains.</title>
        <authorList>
            <person name="Whitman W."/>
        </authorList>
    </citation>
    <scope>NUCLEOTIDE SEQUENCE [LARGE SCALE GENOMIC DNA]</scope>
    <source>
        <strain evidence="3 4">CECT 7731</strain>
    </source>
</reference>
<dbReference type="Proteomes" id="UP000644167">
    <property type="component" value="Chromosome"/>
</dbReference>
<dbReference type="InterPro" id="IPR023387">
    <property type="entry name" value="DUF1653-like_dom"/>
</dbReference>
<dbReference type="EMBL" id="QPJQ01000023">
    <property type="protein sequence ID" value="RCX00395.1"/>
    <property type="molecule type" value="Genomic_DNA"/>
</dbReference>
<organism evidence="3 4">
    <name type="scientific">Marinomonas foliarum</name>
    <dbReference type="NCBI Taxonomy" id="491950"/>
    <lineage>
        <taxon>Bacteria</taxon>
        <taxon>Pseudomonadati</taxon>
        <taxon>Pseudomonadota</taxon>
        <taxon>Gammaproteobacteria</taxon>
        <taxon>Oceanospirillales</taxon>
        <taxon>Oceanospirillaceae</taxon>
        <taxon>Marinomonas</taxon>
    </lineage>
</organism>
<dbReference type="Pfam" id="PF07866">
    <property type="entry name" value="DUF1653"/>
    <property type="match status" value="1"/>
</dbReference>
<dbReference type="Proteomes" id="UP000253506">
    <property type="component" value="Unassembled WGS sequence"/>
</dbReference>
<evidence type="ECO:0000313" key="5">
    <source>
        <dbReference type="Proteomes" id="UP000644167"/>
    </source>
</evidence>
<feature type="domain" description="DUF1653" evidence="1">
    <location>
        <begin position="4"/>
        <end position="64"/>
    </location>
</feature>
<dbReference type="EMBL" id="CP070273">
    <property type="protein sequence ID" value="QRV25152.1"/>
    <property type="molecule type" value="Genomic_DNA"/>
</dbReference>
<reference evidence="2 5" key="2">
    <citation type="submission" date="2021-02" db="EMBL/GenBank/DDBJ databases">
        <title>The genome of Marinomonas foliarum JZW.</title>
        <authorList>
            <person name="Sun M."/>
        </authorList>
    </citation>
    <scope>NUCLEOTIDE SEQUENCE [LARGE SCALE GENOMIC DNA]</scope>
    <source>
        <strain evidence="2 5">JZW</strain>
    </source>
</reference>
<sequence>MKEGVYQHYKGALYWVERVAKHSETEEELVIYQALYGEFGWWARPLSMFQEYVEIDGESIPRFDWLRAERDAG</sequence>
<evidence type="ECO:0000313" key="3">
    <source>
        <dbReference type="EMBL" id="RCX00395.1"/>
    </source>
</evidence>
<proteinExistence type="predicted"/>
<dbReference type="InterPro" id="IPR037135">
    <property type="entry name" value="DUF1653-like_dom_sf"/>
</dbReference>
<evidence type="ECO:0000313" key="4">
    <source>
        <dbReference type="Proteomes" id="UP000253506"/>
    </source>
</evidence>
<gene>
    <name evidence="3" type="ORF">DFP77_12344</name>
    <name evidence="2" type="ORF">JSY38_06475</name>
</gene>
<evidence type="ECO:0000259" key="1">
    <source>
        <dbReference type="Pfam" id="PF07866"/>
    </source>
</evidence>
<evidence type="ECO:0000313" key="2">
    <source>
        <dbReference type="EMBL" id="QRV25152.1"/>
    </source>
</evidence>